<dbReference type="Proteomes" id="UP000199012">
    <property type="component" value="Unassembled WGS sequence"/>
</dbReference>
<evidence type="ECO:0000313" key="3">
    <source>
        <dbReference type="Proteomes" id="UP000199012"/>
    </source>
</evidence>
<dbReference type="STRING" id="988821.SAMN05421867_103130"/>
<dbReference type="SUPFAM" id="SSF109854">
    <property type="entry name" value="DinB/YfiT-like putative metalloenzymes"/>
    <property type="match status" value="1"/>
</dbReference>
<dbReference type="EMBL" id="FOKA01000003">
    <property type="protein sequence ID" value="SFA90429.1"/>
    <property type="molecule type" value="Genomic_DNA"/>
</dbReference>
<dbReference type="InterPro" id="IPR034660">
    <property type="entry name" value="DinB/YfiT-like"/>
</dbReference>
<protein>
    <submittedName>
        <fullName evidence="2">DinB superfamily protein</fullName>
    </submittedName>
</protein>
<proteinExistence type="predicted"/>
<feature type="domain" description="DinB-like" evidence="1">
    <location>
        <begin position="13"/>
        <end position="173"/>
    </location>
</feature>
<name>A0A1I0WNU8_9CELL</name>
<organism evidence="2 3">
    <name type="scientific">Cellulomonas marina</name>
    <dbReference type="NCBI Taxonomy" id="988821"/>
    <lineage>
        <taxon>Bacteria</taxon>
        <taxon>Bacillati</taxon>
        <taxon>Actinomycetota</taxon>
        <taxon>Actinomycetes</taxon>
        <taxon>Micrococcales</taxon>
        <taxon>Cellulomonadaceae</taxon>
        <taxon>Cellulomonas</taxon>
    </lineage>
</organism>
<evidence type="ECO:0000259" key="1">
    <source>
        <dbReference type="Pfam" id="PF12867"/>
    </source>
</evidence>
<dbReference type="InterPro" id="IPR024775">
    <property type="entry name" value="DinB-like"/>
</dbReference>
<dbReference type="AlphaFoldDB" id="A0A1I0WNU8"/>
<keyword evidence="3" id="KW-1185">Reference proteome</keyword>
<reference evidence="2 3" key="1">
    <citation type="submission" date="2016-10" db="EMBL/GenBank/DDBJ databases">
        <authorList>
            <person name="de Groot N.N."/>
        </authorList>
    </citation>
    <scope>NUCLEOTIDE SEQUENCE [LARGE SCALE GENOMIC DNA]</scope>
    <source>
        <strain evidence="2 3">CGMCC 4.6945</strain>
    </source>
</reference>
<evidence type="ECO:0000313" key="2">
    <source>
        <dbReference type="EMBL" id="SFA90429.1"/>
    </source>
</evidence>
<dbReference type="RefSeq" id="WP_090031108.1">
    <property type="nucleotide sequence ID" value="NZ_BONM01000002.1"/>
</dbReference>
<accession>A0A1I0WNU8</accession>
<dbReference type="OrthoDB" id="5022306at2"/>
<dbReference type="Pfam" id="PF12867">
    <property type="entry name" value="DinB_2"/>
    <property type="match status" value="1"/>
</dbReference>
<gene>
    <name evidence="2" type="ORF">SAMN05421867_103130</name>
</gene>
<sequence>MTARDRTAELLEQLTWHWEAQLRPRLDGLGDEEYLWEPVPGCWSVRPEGTSTAPLALGTGPFRLDYAREDLDPAPVTTIAWRLGHVVVAVLADRNARYFGGPPVSGRTYPYDGHAVDALAALDDAYARWVAGVAALGAEDLGAACREPGFEDQSMAALVLHVHREVIHHGAEISLLRDLWVHGLR</sequence>